<dbReference type="EMBL" id="JAPDRQ010000010">
    <property type="protein sequence ID" value="KAJ9663164.1"/>
    <property type="molecule type" value="Genomic_DNA"/>
</dbReference>
<gene>
    <name evidence="1" type="ORF">H2198_000925</name>
</gene>
<keyword evidence="2" id="KW-1185">Reference proteome</keyword>
<comment type="caution">
    <text evidence="1">The sequence shown here is derived from an EMBL/GenBank/DDBJ whole genome shotgun (WGS) entry which is preliminary data.</text>
</comment>
<sequence length="597" mass="66852">MFRKHAAHVDPRNKERRREEKEKRVNDLQGEVNRLEAILGIFQLGDDDEALRALQEFRSAGKEHNVDPQPPRLSEELFAKLSVEINGRQGDPKSHSSDFYGPSNLPPAAVVHKGANFFFDVIAGLCYVMTKDDFEALFQRVYSGGRVDPVDVIELCAVAAAGSQFLEDQSSETRDTMLMTAIQGVNQVIAVSDIRSLVVIFCVCIYGMLEKRRTSRDLVHLGLEMCRQPQANDSSDPEASTKRMKLCRSIMFLECWLSTSLGYQPDLRDDEIRSVMTASHPSSDTITDNSTQAKAMQIGLLKTKALQVSYGRRPPTVSIIETHMQDLDRWHSGLPPFLTLDALMSGNSMPLTTSQRGAVFLAHALWLGTVILLHHQVLVATADANALGHWLLEDIDRAQAEIYHMRCVDAARSITRIFILLGFGTKDSGMNIRCWLSNFEIFTACAVLLYSIALRISLHRFDGVALAEDLERANRCVQMLNAAGRIDRVSEKLHDILVKMYQTLATLHESTWKFDDYFSGLPRPQGCQQIMAASMAHGTVYATRSGDKICPCLIAEELVKEGANILRNPFGHEKTVSPALHTRGSDWQSADWWEFPD</sequence>
<evidence type="ECO:0000313" key="1">
    <source>
        <dbReference type="EMBL" id="KAJ9663164.1"/>
    </source>
</evidence>
<reference evidence="1" key="1">
    <citation type="submission" date="2022-10" db="EMBL/GenBank/DDBJ databases">
        <title>Culturing micro-colonial fungi from biological soil crusts in the Mojave desert and describing Neophaeococcomyces mojavensis, and introducing the new genera and species Taxawa tesnikishii.</title>
        <authorList>
            <person name="Kurbessoian T."/>
            <person name="Stajich J.E."/>
        </authorList>
    </citation>
    <scope>NUCLEOTIDE SEQUENCE</scope>
    <source>
        <strain evidence="1">JES_112</strain>
    </source>
</reference>
<name>A0ACC3AIC5_9EURO</name>
<evidence type="ECO:0000313" key="2">
    <source>
        <dbReference type="Proteomes" id="UP001172386"/>
    </source>
</evidence>
<accession>A0ACC3AIC5</accession>
<protein>
    <submittedName>
        <fullName evidence="1">Uncharacterized protein</fullName>
    </submittedName>
</protein>
<dbReference type="Proteomes" id="UP001172386">
    <property type="component" value="Unassembled WGS sequence"/>
</dbReference>
<proteinExistence type="predicted"/>
<organism evidence="1 2">
    <name type="scientific">Neophaeococcomyces mojaviensis</name>
    <dbReference type="NCBI Taxonomy" id="3383035"/>
    <lineage>
        <taxon>Eukaryota</taxon>
        <taxon>Fungi</taxon>
        <taxon>Dikarya</taxon>
        <taxon>Ascomycota</taxon>
        <taxon>Pezizomycotina</taxon>
        <taxon>Eurotiomycetes</taxon>
        <taxon>Chaetothyriomycetidae</taxon>
        <taxon>Chaetothyriales</taxon>
        <taxon>Chaetothyriales incertae sedis</taxon>
        <taxon>Neophaeococcomyces</taxon>
    </lineage>
</organism>